<dbReference type="Gene3D" id="1.10.1280.10">
    <property type="entry name" value="Di-copper center containing domain from catechol oxidase"/>
    <property type="match status" value="2"/>
</dbReference>
<comment type="caution">
    <text evidence="5">The sequence shown here is derived from an EMBL/GenBank/DDBJ whole genome shotgun (WGS) entry which is preliminary data.</text>
</comment>
<dbReference type="InterPro" id="IPR050316">
    <property type="entry name" value="Tyrosinase/Hemocyanin"/>
</dbReference>
<sequence>MQSYKLTRRDFIKGTSALLVAGIPGRDLLAQTTPVQRLDWNTFKTTRNYASLLDAIARMRANTNAADKRSWSYWINVHQNFCPHDIPYFLSWHRGYLYYFEQQLRAVSGNKSLVLPYWDYYINPSLPPEFTNPASYNPLYAPRMNTNVIDALTMAPFASTVTNMQRGLPNAFETSFENMPHNPVHNILGNAMATMQSPTDPIFWLHHANVDRLWSAWQQAGGGRTTPPANNSYWSGNLTYATRLSLARVTTISTGSLNYSYQNESMPSSLPVAARDNAGGIMLASMKEDQQLAQLGPRTSARTARLLSRPVNGKFQSSGARNVSDGQSLGGVLNVQLNEASVSAELGVETGSVDLLERTLAQIDGAPAAPATPYRSVLLVLDSVSISDSGRNGGFFYNVYINLPSNTDVTNAEATNLVGSIGPFEIAGAEHRAHMNMGRSGSNPGTARLTFPLTAPLREMIAENPRSLTISFIRVSGDTSPAGTVISIGEVRLELSRQDDQ</sequence>
<evidence type="ECO:0000256" key="2">
    <source>
        <dbReference type="ARBA" id="ARBA00023008"/>
    </source>
</evidence>
<dbReference type="OrthoDB" id="2874181at2"/>
<name>A0A3A3G021_9BURK</name>
<dbReference type="AlphaFoldDB" id="A0A3A3G021"/>
<evidence type="ECO:0000313" key="6">
    <source>
        <dbReference type="Proteomes" id="UP000266327"/>
    </source>
</evidence>
<dbReference type="EMBL" id="QYUQ01000002">
    <property type="protein sequence ID" value="RJG01264.1"/>
    <property type="molecule type" value="Genomic_DNA"/>
</dbReference>
<evidence type="ECO:0000313" key="5">
    <source>
        <dbReference type="EMBL" id="RJG01264.1"/>
    </source>
</evidence>
<dbReference type="PROSITE" id="PS00497">
    <property type="entry name" value="TYROSINASE_1"/>
    <property type="match status" value="1"/>
</dbReference>
<organism evidence="5 6">
    <name type="scientific">Noviherbaspirillum sedimenti</name>
    <dbReference type="NCBI Taxonomy" id="2320865"/>
    <lineage>
        <taxon>Bacteria</taxon>
        <taxon>Pseudomonadati</taxon>
        <taxon>Pseudomonadota</taxon>
        <taxon>Betaproteobacteria</taxon>
        <taxon>Burkholderiales</taxon>
        <taxon>Oxalobacteraceae</taxon>
        <taxon>Noviherbaspirillum</taxon>
    </lineage>
</organism>
<dbReference type="InterPro" id="IPR002227">
    <property type="entry name" value="Tyrosinase_Cu-bd"/>
</dbReference>
<dbReference type="InterPro" id="IPR008922">
    <property type="entry name" value="Di-copper_centre_dom_sf"/>
</dbReference>
<feature type="domain" description="Tyrosinase copper-binding" evidence="4">
    <location>
        <begin position="200"/>
        <end position="211"/>
    </location>
</feature>
<dbReference type="GO" id="GO:0046872">
    <property type="term" value="F:metal ion binding"/>
    <property type="evidence" value="ECO:0007669"/>
    <property type="project" value="UniProtKB-KW"/>
</dbReference>
<evidence type="ECO:0000259" key="3">
    <source>
        <dbReference type="PROSITE" id="PS00497"/>
    </source>
</evidence>
<accession>A0A3A3G021</accession>
<evidence type="ECO:0000259" key="4">
    <source>
        <dbReference type="PROSITE" id="PS00498"/>
    </source>
</evidence>
<reference evidence="6" key="1">
    <citation type="submission" date="2018-09" db="EMBL/GenBank/DDBJ databases">
        <authorList>
            <person name="Zhu H."/>
        </authorList>
    </citation>
    <scope>NUCLEOTIDE SEQUENCE [LARGE SCALE GENOMIC DNA]</scope>
    <source>
        <strain evidence="6">K1S02-23</strain>
    </source>
</reference>
<protein>
    <submittedName>
        <fullName evidence="5">Tyrosinase family protein</fullName>
    </submittedName>
</protein>
<keyword evidence="6" id="KW-1185">Reference proteome</keyword>
<proteinExistence type="predicted"/>
<dbReference type="PANTHER" id="PTHR11474:SF76">
    <property type="entry name" value="SHKT DOMAIN-CONTAINING PROTEIN"/>
    <property type="match status" value="1"/>
</dbReference>
<dbReference type="RefSeq" id="WP_119784714.1">
    <property type="nucleotide sequence ID" value="NZ_QYUQ01000002.1"/>
</dbReference>
<evidence type="ECO:0000256" key="1">
    <source>
        <dbReference type="ARBA" id="ARBA00022723"/>
    </source>
</evidence>
<dbReference type="GO" id="GO:0016491">
    <property type="term" value="F:oxidoreductase activity"/>
    <property type="evidence" value="ECO:0007669"/>
    <property type="project" value="InterPro"/>
</dbReference>
<dbReference type="PANTHER" id="PTHR11474">
    <property type="entry name" value="TYROSINASE FAMILY MEMBER"/>
    <property type="match status" value="1"/>
</dbReference>
<feature type="domain" description="Tyrosinase copper-binding" evidence="3">
    <location>
        <begin position="84"/>
        <end position="101"/>
    </location>
</feature>
<dbReference type="PROSITE" id="PS00498">
    <property type="entry name" value="TYROSINASE_2"/>
    <property type="match status" value="1"/>
</dbReference>
<gene>
    <name evidence="5" type="ORF">D3878_06420</name>
</gene>
<dbReference type="SUPFAM" id="SSF48056">
    <property type="entry name" value="Di-copper centre-containing domain"/>
    <property type="match status" value="1"/>
</dbReference>
<dbReference type="Pfam" id="PF00264">
    <property type="entry name" value="Tyrosinase"/>
    <property type="match status" value="2"/>
</dbReference>
<keyword evidence="2" id="KW-0186">Copper</keyword>
<keyword evidence="1" id="KW-0479">Metal-binding</keyword>
<dbReference type="Proteomes" id="UP000266327">
    <property type="component" value="Unassembled WGS sequence"/>
</dbReference>